<dbReference type="EMBL" id="AP019416">
    <property type="protein sequence ID" value="BBI48224.1"/>
    <property type="molecule type" value="Genomic_DNA"/>
</dbReference>
<protein>
    <submittedName>
        <fullName evidence="6">Uncharacterized protein</fullName>
    </submittedName>
</protein>
<dbReference type="PANTHER" id="PTHR46594:SF4">
    <property type="entry name" value="P-TYPE CATION-TRANSPORTING ATPASE"/>
    <property type="match status" value="1"/>
</dbReference>
<evidence type="ECO:0000313" key="7">
    <source>
        <dbReference type="Proteomes" id="UP000289555"/>
    </source>
</evidence>
<evidence type="ECO:0000256" key="2">
    <source>
        <dbReference type="ARBA" id="ARBA00022692"/>
    </source>
</evidence>
<reference evidence="7" key="1">
    <citation type="journal article" date="2019" name="Microbiol. Resour. Announc.">
        <title>Complete Genome Sequence of Halomonas olivaria, a Moderately Halophilic Bacterium Isolated from Olive Processing Effluents, Obtained by Nanopore Sequencing.</title>
        <authorList>
            <person name="Nagata S."/>
            <person name="Ii K.M."/>
            <person name="Tsukimi T."/>
            <person name="Miura M.C."/>
            <person name="Galipon J."/>
            <person name="Arakawa K."/>
        </authorList>
    </citation>
    <scope>NUCLEOTIDE SEQUENCE [LARGE SCALE GENOMIC DNA]</scope>
    <source>
        <strain evidence="7">TYRC17</strain>
    </source>
</reference>
<gene>
    <name evidence="6" type="ORF">HORIV_06450</name>
</gene>
<name>A0ABM7GCT1_9GAMM</name>
<dbReference type="Gene3D" id="3.40.50.1000">
    <property type="entry name" value="HAD superfamily/HAD-like"/>
    <property type="match status" value="1"/>
</dbReference>
<evidence type="ECO:0000256" key="4">
    <source>
        <dbReference type="ARBA" id="ARBA00022989"/>
    </source>
</evidence>
<dbReference type="Gene3D" id="3.40.1110.10">
    <property type="entry name" value="Calcium-transporting ATPase, cytoplasmic domain N"/>
    <property type="match status" value="1"/>
</dbReference>
<dbReference type="InterPro" id="IPR018303">
    <property type="entry name" value="ATPase_P-typ_P_site"/>
</dbReference>
<keyword evidence="7" id="KW-1185">Reference proteome</keyword>
<keyword evidence="5" id="KW-0472">Membrane</keyword>
<evidence type="ECO:0000256" key="5">
    <source>
        <dbReference type="ARBA" id="ARBA00023136"/>
    </source>
</evidence>
<evidence type="ECO:0000313" key="6">
    <source>
        <dbReference type="EMBL" id="BBI48224.1"/>
    </source>
</evidence>
<proteinExistence type="predicted"/>
<keyword evidence="4" id="KW-1133">Transmembrane helix</keyword>
<dbReference type="PANTHER" id="PTHR46594">
    <property type="entry name" value="P-TYPE CATION-TRANSPORTING ATPASE"/>
    <property type="match status" value="1"/>
</dbReference>
<dbReference type="InterPro" id="IPR023214">
    <property type="entry name" value="HAD_sf"/>
</dbReference>
<organism evidence="6 7">
    <name type="scientific">Vreelandella olivaria</name>
    <dbReference type="NCBI Taxonomy" id="390919"/>
    <lineage>
        <taxon>Bacteria</taxon>
        <taxon>Pseudomonadati</taxon>
        <taxon>Pseudomonadota</taxon>
        <taxon>Gammaproteobacteria</taxon>
        <taxon>Oceanospirillales</taxon>
        <taxon>Halomonadaceae</taxon>
        <taxon>Vreelandella</taxon>
    </lineage>
</organism>
<dbReference type="PROSITE" id="PS00154">
    <property type="entry name" value="ATPASE_E1_E2"/>
    <property type="match status" value="1"/>
</dbReference>
<keyword evidence="2" id="KW-0812">Transmembrane</keyword>
<sequence>MIGVGKAAEHGVLVRSGEALQTASKLTTLVVDKTGTLTQGKPSVTDAQLFGMEQSTALALVNALERGSEHPLAAALMTYAEEHNAHPAEIHDFDSVTGGGVKAKTTDGKTLLLGNARLLEEAGVDLTAGEAQAQALEAQARTLVYLAVEGKLAALFGISDPLRHDTVAAIKRLQKMV</sequence>
<dbReference type="InterPro" id="IPR023299">
    <property type="entry name" value="ATPase_P-typ_cyto_dom_N"/>
</dbReference>
<evidence type="ECO:0000256" key="1">
    <source>
        <dbReference type="ARBA" id="ARBA00004370"/>
    </source>
</evidence>
<dbReference type="Pfam" id="PF00702">
    <property type="entry name" value="Hydrolase"/>
    <property type="match status" value="1"/>
</dbReference>
<comment type="subcellular location">
    <subcellularLocation>
        <location evidence="1">Membrane</location>
    </subcellularLocation>
</comment>
<accession>A0ABM7GCT1</accession>
<dbReference type="SUPFAM" id="SSF81660">
    <property type="entry name" value="Metal cation-transporting ATPase, ATP-binding domain N"/>
    <property type="match status" value="1"/>
</dbReference>
<evidence type="ECO:0000256" key="3">
    <source>
        <dbReference type="ARBA" id="ARBA00022723"/>
    </source>
</evidence>
<keyword evidence="3" id="KW-0479">Metal-binding</keyword>
<dbReference type="Proteomes" id="UP000289555">
    <property type="component" value="Chromosome"/>
</dbReference>